<dbReference type="RefSeq" id="WP_114188379.1">
    <property type="nucleotide sequence ID" value="NZ_BJYU01000062.1"/>
</dbReference>
<sequence length="63" mass="7050">MNGTIELVAQVIHDAEQAACLWDDEPAIRRERFREYARNAVNLLDDDIGVLLLALKEAGAEAR</sequence>
<dbReference type="EMBL" id="BJYU01000062">
    <property type="protein sequence ID" value="GEO16354.1"/>
    <property type="molecule type" value="Genomic_DNA"/>
</dbReference>
<name>A0A512BWL7_9HYPH</name>
<dbReference type="OrthoDB" id="8020759at2"/>
<reference evidence="1 2" key="1">
    <citation type="submission" date="2019-07" db="EMBL/GenBank/DDBJ databases">
        <title>Whole genome shotgun sequence of Microvirga aerophila NBRC 106136.</title>
        <authorList>
            <person name="Hosoyama A."/>
            <person name="Uohara A."/>
            <person name="Ohji S."/>
            <person name="Ichikawa N."/>
        </authorList>
    </citation>
    <scope>NUCLEOTIDE SEQUENCE [LARGE SCALE GENOMIC DNA]</scope>
    <source>
        <strain evidence="1 2">NBRC 106136</strain>
    </source>
</reference>
<dbReference type="Proteomes" id="UP000321085">
    <property type="component" value="Unassembled WGS sequence"/>
</dbReference>
<accession>A0A512BWL7</accession>
<protein>
    <submittedName>
        <fullName evidence="1">Uncharacterized protein</fullName>
    </submittedName>
</protein>
<evidence type="ECO:0000313" key="2">
    <source>
        <dbReference type="Proteomes" id="UP000321085"/>
    </source>
</evidence>
<gene>
    <name evidence="1" type="ORF">MAE02_40500</name>
</gene>
<organism evidence="1 2">
    <name type="scientific">Microvirga aerophila</name>
    <dbReference type="NCBI Taxonomy" id="670291"/>
    <lineage>
        <taxon>Bacteria</taxon>
        <taxon>Pseudomonadati</taxon>
        <taxon>Pseudomonadota</taxon>
        <taxon>Alphaproteobacteria</taxon>
        <taxon>Hyphomicrobiales</taxon>
        <taxon>Methylobacteriaceae</taxon>
        <taxon>Microvirga</taxon>
    </lineage>
</organism>
<dbReference type="AlphaFoldDB" id="A0A512BWL7"/>
<evidence type="ECO:0000313" key="1">
    <source>
        <dbReference type="EMBL" id="GEO16354.1"/>
    </source>
</evidence>
<keyword evidence="2" id="KW-1185">Reference proteome</keyword>
<proteinExistence type="predicted"/>
<comment type="caution">
    <text evidence="1">The sequence shown here is derived from an EMBL/GenBank/DDBJ whole genome shotgun (WGS) entry which is preliminary data.</text>
</comment>